<evidence type="ECO:0000256" key="5">
    <source>
        <dbReference type="ARBA" id="ARBA00022690"/>
    </source>
</evidence>
<keyword evidence="5" id="KW-0646">Protease inhibitor</keyword>
<dbReference type="OMA" id="CETEYSI"/>
<dbReference type="GO" id="GO:0046872">
    <property type="term" value="F:metal ion binding"/>
    <property type="evidence" value="ECO:0007669"/>
    <property type="project" value="UniProtKB-KW"/>
</dbReference>
<keyword evidence="7 10" id="KW-0862">Zinc</keyword>
<dbReference type="GO" id="GO:0031012">
    <property type="term" value="C:extracellular matrix"/>
    <property type="evidence" value="ECO:0007669"/>
    <property type="project" value="TreeGrafter"/>
</dbReference>
<dbReference type="SMART" id="SM00206">
    <property type="entry name" value="NTR"/>
    <property type="match status" value="2"/>
</dbReference>
<dbReference type="InterPro" id="IPR008993">
    <property type="entry name" value="TIMP-like_OB-fold"/>
</dbReference>
<dbReference type="InterPro" id="IPR030490">
    <property type="entry name" value="TIMP_CS"/>
</dbReference>
<protein>
    <recommendedName>
        <fullName evidence="13">NTR domain-containing protein</fullName>
    </recommendedName>
</protein>
<dbReference type="GO" id="GO:0002020">
    <property type="term" value="F:protease binding"/>
    <property type="evidence" value="ECO:0007669"/>
    <property type="project" value="TreeGrafter"/>
</dbReference>
<dbReference type="OrthoDB" id="6041373at2759"/>
<proteinExistence type="inferred from homology"/>
<feature type="disulfide bond" evidence="11">
    <location>
        <begin position="478"/>
        <end position="496"/>
    </location>
</feature>
<dbReference type="GO" id="GO:0008191">
    <property type="term" value="F:metalloendopeptidase inhibitor activity"/>
    <property type="evidence" value="ECO:0007669"/>
    <property type="project" value="InterPro"/>
</dbReference>
<feature type="chain" id="PRO_5037134430" description="NTR domain-containing protein" evidence="12">
    <location>
        <begin position="24"/>
        <end position="517"/>
    </location>
</feature>
<evidence type="ECO:0000256" key="9">
    <source>
        <dbReference type="ARBA" id="ARBA00023215"/>
    </source>
</evidence>
<dbReference type="AlphaFoldDB" id="A0A914ABB2"/>
<dbReference type="SUPFAM" id="SSF50242">
    <property type="entry name" value="TIMP-like"/>
    <property type="match status" value="2"/>
</dbReference>
<keyword evidence="12" id="KW-0732">Signal</keyword>
<accession>A0A914ABB2</accession>
<evidence type="ECO:0000256" key="10">
    <source>
        <dbReference type="PIRSR" id="PIRSR601820-1"/>
    </source>
</evidence>
<keyword evidence="6 10" id="KW-0479">Metal-binding</keyword>
<feature type="disulfide bond" evidence="11">
    <location>
        <begin position="463"/>
        <end position="468"/>
    </location>
</feature>
<dbReference type="InterPro" id="IPR001134">
    <property type="entry name" value="Netrin_domain"/>
</dbReference>
<keyword evidence="8 11" id="KW-1015">Disulfide bond</keyword>
<dbReference type="PROSITE" id="PS00288">
    <property type="entry name" value="TIMP"/>
    <property type="match status" value="2"/>
</dbReference>
<dbReference type="Gene3D" id="2.40.50.120">
    <property type="match status" value="3"/>
</dbReference>
<evidence type="ECO:0000256" key="6">
    <source>
        <dbReference type="ARBA" id="ARBA00022723"/>
    </source>
</evidence>
<dbReference type="GeneID" id="119731834"/>
<evidence type="ECO:0000256" key="11">
    <source>
        <dbReference type="PIRSR" id="PIRSR601820-3"/>
    </source>
</evidence>
<dbReference type="GO" id="GO:0051045">
    <property type="term" value="P:negative regulation of membrane protein ectodomain proteolysis"/>
    <property type="evidence" value="ECO:0007669"/>
    <property type="project" value="TreeGrafter"/>
</dbReference>
<keyword evidence="3" id="KW-0964">Secreted</keyword>
<evidence type="ECO:0000256" key="1">
    <source>
        <dbReference type="ARBA" id="ARBA00004613"/>
    </source>
</evidence>
<comment type="similarity">
    <text evidence="2">Belongs to the protease inhibitor I35 (TIMP) family.</text>
</comment>
<dbReference type="InterPro" id="IPR001820">
    <property type="entry name" value="TIMP"/>
</dbReference>
<feature type="domain" description="NTR" evidence="13">
    <location>
        <begin position="266"/>
        <end position="455"/>
    </location>
</feature>
<evidence type="ECO:0000313" key="14">
    <source>
        <dbReference type="EnsemblMetazoa" id="XP_038061038.1"/>
    </source>
</evidence>
<dbReference type="InterPro" id="IPR027465">
    <property type="entry name" value="TIMP_C"/>
</dbReference>
<evidence type="ECO:0000256" key="7">
    <source>
        <dbReference type="ARBA" id="ARBA00022833"/>
    </source>
</evidence>
<feature type="domain" description="NTR" evidence="13">
    <location>
        <begin position="24"/>
        <end position="158"/>
    </location>
</feature>
<feature type="disulfide bond" evidence="11">
    <location>
        <begin position="278"/>
        <end position="455"/>
    </location>
</feature>
<organism evidence="14 15">
    <name type="scientific">Patiria miniata</name>
    <name type="common">Bat star</name>
    <name type="synonym">Asterina miniata</name>
    <dbReference type="NCBI Taxonomy" id="46514"/>
    <lineage>
        <taxon>Eukaryota</taxon>
        <taxon>Metazoa</taxon>
        <taxon>Echinodermata</taxon>
        <taxon>Eleutherozoa</taxon>
        <taxon>Asterozoa</taxon>
        <taxon>Asteroidea</taxon>
        <taxon>Valvatacea</taxon>
        <taxon>Valvatida</taxon>
        <taxon>Asterinidae</taxon>
        <taxon>Patiria</taxon>
    </lineage>
</organism>
<feature type="disulfide bond" evidence="11">
    <location>
        <begin position="458"/>
        <end position="503"/>
    </location>
</feature>
<evidence type="ECO:0000259" key="13">
    <source>
        <dbReference type="PROSITE" id="PS50189"/>
    </source>
</evidence>
<evidence type="ECO:0000256" key="3">
    <source>
        <dbReference type="ARBA" id="ARBA00022525"/>
    </source>
</evidence>
<reference evidence="14" key="1">
    <citation type="submission" date="2022-11" db="UniProtKB">
        <authorList>
            <consortium name="EnsemblMetazoa"/>
        </authorList>
    </citation>
    <scope>IDENTIFICATION</scope>
</reference>
<evidence type="ECO:0000256" key="12">
    <source>
        <dbReference type="SAM" id="SignalP"/>
    </source>
</evidence>
<feature type="disulfide bond" evidence="11">
    <location>
        <begin position="268"/>
        <end position="430"/>
    </location>
</feature>
<evidence type="ECO:0000256" key="2">
    <source>
        <dbReference type="ARBA" id="ARBA00011027"/>
    </source>
</evidence>
<dbReference type="Gene3D" id="3.90.370.10">
    <property type="entry name" value="Tissue inhibitor of metalloproteinase-1. Chain B, domain 1"/>
    <property type="match status" value="2"/>
</dbReference>
<feature type="disulfide bond" evidence="11">
    <location>
        <begin position="266"/>
        <end position="403"/>
    </location>
</feature>
<evidence type="ECO:0000256" key="8">
    <source>
        <dbReference type="ARBA" id="ARBA00023157"/>
    </source>
</evidence>
<keyword evidence="4" id="KW-0483">Metalloprotease inhibitor</keyword>
<dbReference type="GO" id="GO:0005615">
    <property type="term" value="C:extracellular space"/>
    <property type="evidence" value="ECO:0007669"/>
    <property type="project" value="TreeGrafter"/>
</dbReference>
<dbReference type="PROSITE" id="PS50189">
    <property type="entry name" value="NTR"/>
    <property type="match status" value="2"/>
</dbReference>
<evidence type="ECO:0000256" key="4">
    <source>
        <dbReference type="ARBA" id="ARBA00022608"/>
    </source>
</evidence>
<evidence type="ECO:0000313" key="15">
    <source>
        <dbReference type="Proteomes" id="UP000887568"/>
    </source>
</evidence>
<feature type="signal peptide" evidence="12">
    <location>
        <begin position="1"/>
        <end position="23"/>
    </location>
</feature>
<comment type="subcellular location">
    <subcellularLocation>
        <location evidence="1">Secreted</location>
    </subcellularLocation>
</comment>
<keyword evidence="15" id="KW-1185">Reference proteome</keyword>
<keyword evidence="9" id="KW-0481">Metalloenzyme inhibitor</keyword>
<dbReference type="EnsemblMetazoa" id="XM_038205110.1">
    <property type="protein sequence ID" value="XP_038061038.1"/>
    <property type="gene ID" value="LOC119731834"/>
</dbReference>
<dbReference type="Pfam" id="PF00965">
    <property type="entry name" value="TIMP"/>
    <property type="match status" value="3"/>
</dbReference>
<sequence length="517" mass="58081">MGPSTVLLVSFFMLGLVLPSVLSCMCQPTHPQRQFCRADLVIIGRVQTKLFLHGPPDPSILSGQPTIVSYKIHITSVKKGQGYAGQLWNVQDNELVVNTTARNVSCGVPWLEVGQRYLLTVNVVNGKASLQFCHFHRPYSELTTMQRRGINGAYNRGCAPQCQIYTCRPYAYCPPTTPNDITCIHGNSNTHEDCYYHHGYCMAKPTGKCAWKTIPIFDACVSSKLKKFDFTVLLFSRQSLFHTMRAVSVVILVGVLFTYLTGSQACSCAPSHPQDQFCRADFVVKASVVSSQYIYKPTQAPATEPTTEPTAEPSSDYWSVVDEEEALVMGNLAEVPGELLQRRPPAGMMAPVFMAPGFSSETQEDNRPIKLEYTVKVEKIFKGDNYLQETLAKIYTQPNDGICGRTDLTDEKSYVIAGTFYDNELRISTCSWIVPYKSLTRIQRRGVKLMYKKSCGDCRIANCYRTTCKYVQPSDDVCMFDIARMANSCEGQHSYCSRSKSACKWQRNKDYKQCYMP</sequence>
<dbReference type="Proteomes" id="UP000887568">
    <property type="component" value="Unplaced"/>
</dbReference>
<dbReference type="PANTHER" id="PTHR11844">
    <property type="entry name" value="METALLOPROTEASE INHIBITOR"/>
    <property type="match status" value="1"/>
</dbReference>
<feature type="binding site" evidence="10">
    <location>
        <position position="266"/>
    </location>
    <ligand>
        <name>Zn(2+)</name>
        <dbReference type="ChEBI" id="CHEBI:29105"/>
        <note>ligand shared with metalloproteinase partner</note>
    </ligand>
</feature>
<dbReference type="PANTHER" id="PTHR11844:SF33">
    <property type="entry name" value="TISSUE INHIBITOR OF METALLOPROTEINASE"/>
    <property type="match status" value="1"/>
</dbReference>
<name>A0A914ABB2_PATMI</name>
<dbReference type="RefSeq" id="XP_038061038.1">
    <property type="nucleotide sequence ID" value="XM_038205110.1"/>
</dbReference>